<comment type="caution">
    <text evidence="7">The sequence shown here is derived from an EMBL/GenBank/DDBJ whole genome shotgun (WGS) entry which is preliminary data.</text>
</comment>
<dbReference type="GO" id="GO:0006310">
    <property type="term" value="P:DNA recombination"/>
    <property type="evidence" value="ECO:0007669"/>
    <property type="project" value="UniProtKB-KW"/>
</dbReference>
<dbReference type="InterPro" id="IPR010998">
    <property type="entry name" value="Integrase_recombinase_N"/>
</dbReference>
<dbReference type="Pfam" id="PF13356">
    <property type="entry name" value="Arm-DNA-bind_3"/>
    <property type="match status" value="1"/>
</dbReference>
<name>A0A3A1YDR0_9GAMM</name>
<gene>
    <name evidence="7" type="ORF">CKF54_00815</name>
</gene>
<dbReference type="GO" id="GO:0003677">
    <property type="term" value="F:DNA binding"/>
    <property type="evidence" value="ECO:0007669"/>
    <property type="project" value="UniProtKB-UniRule"/>
</dbReference>
<dbReference type="PANTHER" id="PTHR30629">
    <property type="entry name" value="PROPHAGE INTEGRASE"/>
    <property type="match status" value="1"/>
</dbReference>
<evidence type="ECO:0000256" key="3">
    <source>
        <dbReference type="ARBA" id="ARBA00023125"/>
    </source>
</evidence>
<dbReference type="InterPro" id="IPR038488">
    <property type="entry name" value="Integrase_DNA-bd_sf"/>
</dbReference>
<evidence type="ECO:0000256" key="4">
    <source>
        <dbReference type="ARBA" id="ARBA00023172"/>
    </source>
</evidence>
<dbReference type="InterPro" id="IPR050808">
    <property type="entry name" value="Phage_Integrase"/>
</dbReference>
<comment type="similarity">
    <text evidence="1">Belongs to the 'phage' integrase family.</text>
</comment>
<evidence type="ECO:0000259" key="6">
    <source>
        <dbReference type="PROSITE" id="PS51900"/>
    </source>
</evidence>
<proteinExistence type="inferred from homology"/>
<dbReference type="Gene3D" id="3.30.160.390">
    <property type="entry name" value="Integrase, DNA-binding domain"/>
    <property type="match status" value="1"/>
</dbReference>
<keyword evidence="8" id="KW-1185">Reference proteome</keyword>
<dbReference type="InterPro" id="IPR025166">
    <property type="entry name" value="Integrase_DNA_bind_dom"/>
</dbReference>
<dbReference type="SUPFAM" id="SSF56349">
    <property type="entry name" value="DNA breaking-rejoining enzymes"/>
    <property type="match status" value="1"/>
</dbReference>
<dbReference type="Proteomes" id="UP000265691">
    <property type="component" value="Unassembled WGS sequence"/>
</dbReference>
<dbReference type="RefSeq" id="WP_119524390.1">
    <property type="nucleotide sequence ID" value="NZ_NRHC01000011.1"/>
</dbReference>
<accession>A0A3A1YDR0</accession>
<evidence type="ECO:0000313" key="8">
    <source>
        <dbReference type="Proteomes" id="UP000265691"/>
    </source>
</evidence>
<evidence type="ECO:0000256" key="1">
    <source>
        <dbReference type="ARBA" id="ARBA00008857"/>
    </source>
</evidence>
<keyword evidence="4" id="KW-0233">DNA recombination</keyword>
<feature type="domain" description="Core-binding (CB)" evidence="6">
    <location>
        <begin position="98"/>
        <end position="178"/>
    </location>
</feature>
<protein>
    <recommendedName>
        <fullName evidence="6">Core-binding (CB) domain-containing protein</fullName>
    </recommendedName>
</protein>
<dbReference type="GO" id="GO:0015074">
    <property type="term" value="P:DNA integration"/>
    <property type="evidence" value="ECO:0007669"/>
    <property type="project" value="UniProtKB-KW"/>
</dbReference>
<dbReference type="AlphaFoldDB" id="A0A3A1YDR0"/>
<evidence type="ECO:0000313" key="7">
    <source>
        <dbReference type="EMBL" id="RIY34314.1"/>
    </source>
</evidence>
<sequence length="377" mass="44451">MYGKLTKTKIKEGVKRALEKGVRVRLSDGNALFLEIPPKQLGRGTWYYYTRVNGVTKRIKIGDYVYDSNLGMSVEEAREATYLKRKEVQENRELSIYPTVAELSQYYISSKEKKLSENSLKTYKYLDKKLKEISLSNIKSIDLKPSLLREEFKKLSNSGARVMRSIYNYLLSVLSFAAKEQLINPIELPDYSNLLFEDHKVKSHNALEFSQMSDFINHIINGDFNYDQLRLTVLIICTACRMKEVQNLNLDELKGNWWIIPEERMKAKREHQIYLVDELKPLFYEFNSGYVDRNITKPFNCTFHGFRTTFMTTMYQRYPNYEAALSACIAHGKKVVNQADKFYNRYEFQTEKEFLFKEWFKLLVENTNILKLIDKLK</sequence>
<keyword evidence="3 5" id="KW-0238">DNA-binding</keyword>
<organism evidence="7 8">
    <name type="scientific">Psittacicella hinzii</name>
    <dbReference type="NCBI Taxonomy" id="2028575"/>
    <lineage>
        <taxon>Bacteria</taxon>
        <taxon>Pseudomonadati</taxon>
        <taxon>Pseudomonadota</taxon>
        <taxon>Gammaproteobacteria</taxon>
        <taxon>Pasteurellales</taxon>
        <taxon>Psittacicellaceae</taxon>
        <taxon>Psittacicella</taxon>
    </lineage>
</organism>
<reference evidence="7 8" key="1">
    <citation type="submission" date="2017-08" db="EMBL/GenBank/DDBJ databases">
        <title>Reclassification of Bisgaard taxon 37 and 44.</title>
        <authorList>
            <person name="Christensen H."/>
        </authorList>
    </citation>
    <scope>NUCLEOTIDE SEQUENCE [LARGE SCALE GENOMIC DNA]</scope>
    <source>
        <strain evidence="7 8">B96_3</strain>
    </source>
</reference>
<dbReference type="InterPro" id="IPR044068">
    <property type="entry name" value="CB"/>
</dbReference>
<dbReference type="InterPro" id="IPR013762">
    <property type="entry name" value="Integrase-like_cat_sf"/>
</dbReference>
<dbReference type="OrthoDB" id="9795573at2"/>
<evidence type="ECO:0000256" key="2">
    <source>
        <dbReference type="ARBA" id="ARBA00022908"/>
    </source>
</evidence>
<dbReference type="Gene3D" id="1.10.443.10">
    <property type="entry name" value="Intergrase catalytic core"/>
    <property type="match status" value="1"/>
</dbReference>
<dbReference type="Gene3D" id="1.10.150.130">
    <property type="match status" value="1"/>
</dbReference>
<dbReference type="EMBL" id="NRHC01000011">
    <property type="protein sequence ID" value="RIY34314.1"/>
    <property type="molecule type" value="Genomic_DNA"/>
</dbReference>
<dbReference type="PROSITE" id="PS51900">
    <property type="entry name" value="CB"/>
    <property type="match status" value="1"/>
</dbReference>
<evidence type="ECO:0000256" key="5">
    <source>
        <dbReference type="PROSITE-ProRule" id="PRU01248"/>
    </source>
</evidence>
<dbReference type="PANTHER" id="PTHR30629:SF2">
    <property type="entry name" value="PROPHAGE INTEGRASE INTS-RELATED"/>
    <property type="match status" value="1"/>
</dbReference>
<dbReference type="InterPro" id="IPR011010">
    <property type="entry name" value="DNA_brk_join_enz"/>
</dbReference>
<keyword evidence="2" id="KW-0229">DNA integration</keyword>